<dbReference type="InterPro" id="IPR036869">
    <property type="entry name" value="J_dom_sf"/>
</dbReference>
<dbReference type="PRINTS" id="PR00625">
    <property type="entry name" value="JDOMAIN"/>
</dbReference>
<reference evidence="4 5" key="1">
    <citation type="journal article" date="2018" name="PLoS ONE">
        <title>The draft genome of Kipferlia bialata reveals reductive genome evolution in fornicate parasites.</title>
        <authorList>
            <person name="Tanifuji G."/>
            <person name="Takabayashi S."/>
            <person name="Kume K."/>
            <person name="Takagi M."/>
            <person name="Nakayama T."/>
            <person name="Kamikawa R."/>
            <person name="Inagaki Y."/>
            <person name="Hashimoto T."/>
        </authorList>
    </citation>
    <scope>NUCLEOTIDE SEQUENCE [LARGE SCALE GENOMIC DNA]</scope>
    <source>
        <strain evidence="4">NY0173</strain>
    </source>
</reference>
<dbReference type="GO" id="GO:0042026">
    <property type="term" value="P:protein refolding"/>
    <property type="evidence" value="ECO:0007669"/>
    <property type="project" value="TreeGrafter"/>
</dbReference>
<evidence type="ECO:0000313" key="4">
    <source>
        <dbReference type="EMBL" id="GIQ87935.1"/>
    </source>
</evidence>
<evidence type="ECO:0000256" key="1">
    <source>
        <dbReference type="ARBA" id="ARBA00023186"/>
    </source>
</evidence>
<proteinExistence type="predicted"/>
<dbReference type="GO" id="GO:0005737">
    <property type="term" value="C:cytoplasm"/>
    <property type="evidence" value="ECO:0007669"/>
    <property type="project" value="TreeGrafter"/>
</dbReference>
<dbReference type="CDD" id="cd06257">
    <property type="entry name" value="DnaJ"/>
    <property type="match status" value="1"/>
</dbReference>
<accession>A0A9K3D407</accession>
<dbReference type="InterPro" id="IPR018253">
    <property type="entry name" value="DnaJ_domain_CS"/>
</dbReference>
<keyword evidence="5" id="KW-1185">Reference proteome</keyword>
<organism evidence="4 5">
    <name type="scientific">Kipferlia bialata</name>
    <dbReference type="NCBI Taxonomy" id="797122"/>
    <lineage>
        <taxon>Eukaryota</taxon>
        <taxon>Metamonada</taxon>
        <taxon>Carpediemonas-like organisms</taxon>
        <taxon>Kipferlia</taxon>
    </lineage>
</organism>
<feature type="compositionally biased region" description="Basic and acidic residues" evidence="2">
    <location>
        <begin position="272"/>
        <end position="289"/>
    </location>
</feature>
<feature type="domain" description="J" evidence="3">
    <location>
        <begin position="326"/>
        <end position="390"/>
    </location>
</feature>
<dbReference type="PROSITE" id="PS50076">
    <property type="entry name" value="DNAJ_2"/>
    <property type="match status" value="1"/>
</dbReference>
<dbReference type="PROSITE" id="PS00636">
    <property type="entry name" value="DNAJ_1"/>
    <property type="match status" value="1"/>
</dbReference>
<comment type="caution">
    <text evidence="4">The sequence shown here is derived from an EMBL/GenBank/DDBJ whole genome shotgun (WGS) entry which is preliminary data.</text>
</comment>
<dbReference type="SUPFAM" id="SSF46565">
    <property type="entry name" value="Chaperone J-domain"/>
    <property type="match status" value="1"/>
</dbReference>
<evidence type="ECO:0000259" key="3">
    <source>
        <dbReference type="PROSITE" id="PS50076"/>
    </source>
</evidence>
<dbReference type="GO" id="GO:0051082">
    <property type="term" value="F:unfolded protein binding"/>
    <property type="evidence" value="ECO:0007669"/>
    <property type="project" value="TreeGrafter"/>
</dbReference>
<gene>
    <name evidence="4" type="ORF">KIPB_010081</name>
</gene>
<sequence>ASGCAKAVAAPAPVVPVQSEAASLPELELSDVSDVSDVSVNQVDPMTIPPLLQTLGKPTADVAKKVERYLRKGEATFNLEKLRTGTRAEEFTISLTEVKGHKTKFLRRKQVFAFPYGSDFVLDPMLMDPKRFRVTAFQGNSVTLSCKEADKSLLLHTLVAFMGKWNEDMATQTQPASTPVTTGTVGAQMERVEPERLEAERVEAEPERLEAERVEAEAERLETERVEAEAERLEAGRREAGRREPGRFWTSAMAEPQSFSERLKESHKAERAKAAVAMAEKKKERERIAVRRRKERVAAEEERQRQKAERAQADARARQYRTTGVDYYQCLGVHQTASQEQIKKAHKRLALKLHPDRNTNTDTTEDFKRLQTANDVLGDVRERRAYDRSRM</sequence>
<dbReference type="EMBL" id="BDIP01003625">
    <property type="protein sequence ID" value="GIQ87935.1"/>
    <property type="molecule type" value="Genomic_DNA"/>
</dbReference>
<dbReference type="Proteomes" id="UP000265618">
    <property type="component" value="Unassembled WGS sequence"/>
</dbReference>
<dbReference type="PANTHER" id="PTHR43096">
    <property type="entry name" value="DNAJ HOMOLOG 1, MITOCHONDRIAL-RELATED"/>
    <property type="match status" value="1"/>
</dbReference>
<dbReference type="Gene3D" id="1.10.287.110">
    <property type="entry name" value="DnaJ domain"/>
    <property type="match status" value="1"/>
</dbReference>
<dbReference type="SMART" id="SM00271">
    <property type="entry name" value="DnaJ"/>
    <property type="match status" value="1"/>
</dbReference>
<dbReference type="PANTHER" id="PTHR43096:SF52">
    <property type="entry name" value="DNAJ HOMOLOG 1, MITOCHONDRIAL-RELATED"/>
    <property type="match status" value="1"/>
</dbReference>
<feature type="region of interest" description="Disordered" evidence="2">
    <location>
        <begin position="272"/>
        <end position="316"/>
    </location>
</feature>
<dbReference type="InterPro" id="IPR001623">
    <property type="entry name" value="DnaJ_domain"/>
</dbReference>
<feature type="non-terminal residue" evidence="4">
    <location>
        <position position="391"/>
    </location>
</feature>
<dbReference type="OrthoDB" id="445556at2759"/>
<evidence type="ECO:0000313" key="5">
    <source>
        <dbReference type="Proteomes" id="UP000265618"/>
    </source>
</evidence>
<feature type="compositionally biased region" description="Basic and acidic residues" evidence="2">
    <location>
        <begin position="296"/>
        <end position="316"/>
    </location>
</feature>
<keyword evidence="1" id="KW-0143">Chaperone</keyword>
<name>A0A9K3D407_9EUKA</name>
<dbReference type="AlphaFoldDB" id="A0A9K3D407"/>
<dbReference type="Pfam" id="PF00226">
    <property type="entry name" value="DnaJ"/>
    <property type="match status" value="1"/>
</dbReference>
<evidence type="ECO:0000256" key="2">
    <source>
        <dbReference type="SAM" id="MobiDB-lite"/>
    </source>
</evidence>
<feature type="region of interest" description="Disordered" evidence="2">
    <location>
        <begin position="196"/>
        <end position="239"/>
    </location>
</feature>
<protein>
    <recommendedName>
        <fullName evidence="3">J domain-containing protein</fullName>
    </recommendedName>
</protein>